<proteinExistence type="predicted"/>
<dbReference type="AlphaFoldDB" id="A0A1G9CT07"/>
<protein>
    <submittedName>
        <fullName evidence="2">Type II secretion system (T2SS), protein M</fullName>
    </submittedName>
</protein>
<dbReference type="Proteomes" id="UP000199053">
    <property type="component" value="Unassembled WGS sequence"/>
</dbReference>
<evidence type="ECO:0000313" key="3">
    <source>
        <dbReference type="Proteomes" id="UP000199053"/>
    </source>
</evidence>
<sequence>MELERFFIWQDWPAEKQKLFFAALVAALAFVLFLIWSGLHESQLSAGRTTLQSKLQYSKTVPLVEQLKAGEASRGALIDREPMTAAQQVARDLGLDNRLTSIRPLQAGSSSGEGVQVVLEALNLPEVVSLMRDFNVRGGLKVTSFTINHRLDSPDLADVQIILVR</sequence>
<name>A0A1G9CT07_9BACT</name>
<keyword evidence="1" id="KW-0812">Transmembrane</keyword>
<dbReference type="InterPro" id="IPR007690">
    <property type="entry name" value="T2SS_GspM"/>
</dbReference>
<accession>A0A1G9CT07</accession>
<dbReference type="GO" id="GO:0015628">
    <property type="term" value="P:protein secretion by the type II secretion system"/>
    <property type="evidence" value="ECO:0007669"/>
    <property type="project" value="InterPro"/>
</dbReference>
<dbReference type="GO" id="GO:0015627">
    <property type="term" value="C:type II protein secretion system complex"/>
    <property type="evidence" value="ECO:0007669"/>
    <property type="project" value="InterPro"/>
</dbReference>
<gene>
    <name evidence="2" type="ORF">SAMN05660337_0784</name>
</gene>
<evidence type="ECO:0000256" key="1">
    <source>
        <dbReference type="SAM" id="Phobius"/>
    </source>
</evidence>
<organism evidence="2 3">
    <name type="scientific">Maridesulfovibrio ferrireducens</name>
    <dbReference type="NCBI Taxonomy" id="246191"/>
    <lineage>
        <taxon>Bacteria</taxon>
        <taxon>Pseudomonadati</taxon>
        <taxon>Thermodesulfobacteriota</taxon>
        <taxon>Desulfovibrionia</taxon>
        <taxon>Desulfovibrionales</taxon>
        <taxon>Desulfovibrionaceae</taxon>
        <taxon>Maridesulfovibrio</taxon>
    </lineage>
</organism>
<keyword evidence="1" id="KW-0472">Membrane</keyword>
<feature type="transmembrane region" description="Helical" evidence="1">
    <location>
        <begin position="20"/>
        <end position="39"/>
    </location>
</feature>
<reference evidence="3" key="1">
    <citation type="submission" date="2016-10" db="EMBL/GenBank/DDBJ databases">
        <authorList>
            <person name="Varghese N."/>
            <person name="Submissions S."/>
        </authorList>
    </citation>
    <scope>NUCLEOTIDE SEQUENCE [LARGE SCALE GENOMIC DNA]</scope>
    <source>
        <strain evidence="3">DSM 16995</strain>
    </source>
</reference>
<keyword evidence="3" id="KW-1185">Reference proteome</keyword>
<dbReference type="RefSeq" id="WP_092158397.1">
    <property type="nucleotide sequence ID" value="NZ_FNGA01000001.1"/>
</dbReference>
<dbReference type="Pfam" id="PF04612">
    <property type="entry name" value="T2SSM"/>
    <property type="match status" value="1"/>
</dbReference>
<dbReference type="EMBL" id="FNGA01000001">
    <property type="protein sequence ID" value="SDK54796.1"/>
    <property type="molecule type" value="Genomic_DNA"/>
</dbReference>
<keyword evidence="1" id="KW-1133">Transmembrane helix</keyword>
<dbReference type="OrthoDB" id="5454890at2"/>
<dbReference type="STRING" id="246191.SAMN05660337_0784"/>
<evidence type="ECO:0000313" key="2">
    <source>
        <dbReference type="EMBL" id="SDK54796.1"/>
    </source>
</evidence>